<dbReference type="PIRSF" id="PIRSF021700">
    <property type="entry name" value="3_dmu_93_MTrfase"/>
    <property type="match status" value="1"/>
</dbReference>
<dbReference type="AlphaFoldDB" id="A0A1F6GLT4"/>
<comment type="caution">
    <text evidence="2">The sequence shown here is derived from an EMBL/GenBank/DDBJ whole genome shotgun (WGS) entry which is preliminary data.</text>
</comment>
<dbReference type="EMBL" id="MFNF01000061">
    <property type="protein sequence ID" value="OGG99069.1"/>
    <property type="molecule type" value="Genomic_DNA"/>
</dbReference>
<dbReference type="InterPro" id="IPR028973">
    <property type="entry name" value="PhnB-like"/>
</dbReference>
<sequence>MTPCLWFDHQAEEAVDFYLSVFQENSQVLAVSRYTEAGPGPAGTVLTLRFLLCGQEMMALNGGPLFRFNEALSLVVNCEDQKEMDYYWDQLGEGGEPGPCGWLKDKYGLSWQIVPKAFEAWMDPADPERNTRVMRALLQMGKLELAALTKAAEG</sequence>
<dbReference type="PANTHER" id="PTHR33990">
    <property type="entry name" value="PROTEIN YJDN-RELATED"/>
    <property type="match status" value="1"/>
</dbReference>
<name>A0A1F6GLT4_9PROT</name>
<evidence type="ECO:0000313" key="2">
    <source>
        <dbReference type="EMBL" id="OGG99069.1"/>
    </source>
</evidence>
<dbReference type="SUPFAM" id="SSF54593">
    <property type="entry name" value="Glyoxalase/Bleomycin resistance protein/Dihydroxybiphenyl dioxygenase"/>
    <property type="match status" value="1"/>
</dbReference>
<organism evidence="2 3">
    <name type="scientific">Candidatus Lambdaproteobacteria bacterium RIFOXYD2_FULL_56_26</name>
    <dbReference type="NCBI Taxonomy" id="1817773"/>
    <lineage>
        <taxon>Bacteria</taxon>
        <taxon>Pseudomonadati</taxon>
        <taxon>Pseudomonadota</taxon>
        <taxon>Candidatus Lambdaproteobacteria</taxon>
    </lineage>
</organism>
<dbReference type="InterPro" id="IPR009725">
    <property type="entry name" value="3_dmu_93_MTrfase"/>
</dbReference>
<dbReference type="InterPro" id="IPR029068">
    <property type="entry name" value="Glyas_Bleomycin-R_OHBP_Dase"/>
</dbReference>
<dbReference type="Proteomes" id="UP000177583">
    <property type="component" value="Unassembled WGS sequence"/>
</dbReference>
<feature type="domain" description="PhnB-like" evidence="1">
    <location>
        <begin position="1"/>
        <end position="114"/>
    </location>
</feature>
<evidence type="ECO:0000313" key="3">
    <source>
        <dbReference type="Proteomes" id="UP000177583"/>
    </source>
</evidence>
<reference evidence="2 3" key="1">
    <citation type="journal article" date="2016" name="Nat. Commun.">
        <title>Thousands of microbial genomes shed light on interconnected biogeochemical processes in an aquifer system.</title>
        <authorList>
            <person name="Anantharaman K."/>
            <person name="Brown C.T."/>
            <person name="Hug L.A."/>
            <person name="Sharon I."/>
            <person name="Castelle C.J."/>
            <person name="Probst A.J."/>
            <person name="Thomas B.C."/>
            <person name="Singh A."/>
            <person name="Wilkins M.J."/>
            <person name="Karaoz U."/>
            <person name="Brodie E.L."/>
            <person name="Williams K.H."/>
            <person name="Hubbard S.S."/>
            <person name="Banfield J.F."/>
        </authorList>
    </citation>
    <scope>NUCLEOTIDE SEQUENCE [LARGE SCALE GENOMIC DNA]</scope>
</reference>
<evidence type="ECO:0000259" key="1">
    <source>
        <dbReference type="Pfam" id="PF06983"/>
    </source>
</evidence>
<dbReference type="CDD" id="cd06588">
    <property type="entry name" value="PhnB_like"/>
    <property type="match status" value="1"/>
</dbReference>
<protein>
    <recommendedName>
        <fullName evidence="1">PhnB-like domain-containing protein</fullName>
    </recommendedName>
</protein>
<dbReference type="PANTHER" id="PTHR33990:SF2">
    <property type="entry name" value="PHNB-LIKE DOMAIN-CONTAINING PROTEIN"/>
    <property type="match status" value="1"/>
</dbReference>
<dbReference type="Pfam" id="PF06983">
    <property type="entry name" value="3-dmu-9_3-mt"/>
    <property type="match status" value="1"/>
</dbReference>
<proteinExistence type="predicted"/>
<gene>
    <name evidence="2" type="ORF">A2557_09915</name>
</gene>
<dbReference type="Gene3D" id="3.10.180.10">
    <property type="entry name" value="2,3-Dihydroxybiphenyl 1,2-Dioxygenase, domain 1"/>
    <property type="match status" value="1"/>
</dbReference>
<accession>A0A1F6GLT4</accession>